<feature type="domain" description="DUF4387" evidence="1">
    <location>
        <begin position="8"/>
        <end position="86"/>
    </location>
</feature>
<gene>
    <name evidence="2" type="ORF">JANAI62_04990</name>
</gene>
<proteinExistence type="predicted"/>
<dbReference type="RefSeq" id="WP_220747376.1">
    <property type="nucleotide sequence ID" value="NZ_BPFH01000001.1"/>
</dbReference>
<name>A0ABQ4NHH8_9RHOB</name>
<sequence>MSDLGTHANRIRSKNAGPFWITIDIFCDADGFEVIAGIPTDRFAARLGVTEVKRFDLPDLGVVKISLPRPQVQGSARDRDMHGAALAEVLRGMPV</sequence>
<protein>
    <recommendedName>
        <fullName evidence="1">DUF4387 domain-containing protein</fullName>
    </recommendedName>
</protein>
<accession>A0ABQ4NHH8</accession>
<evidence type="ECO:0000313" key="3">
    <source>
        <dbReference type="Proteomes" id="UP000786693"/>
    </source>
</evidence>
<dbReference type="InterPro" id="IPR025496">
    <property type="entry name" value="DUF4387"/>
</dbReference>
<dbReference type="Pfam" id="PF14330">
    <property type="entry name" value="DUF4387"/>
    <property type="match status" value="1"/>
</dbReference>
<organism evidence="2 3">
    <name type="scientific">Jannaschia pagri</name>
    <dbReference type="NCBI Taxonomy" id="2829797"/>
    <lineage>
        <taxon>Bacteria</taxon>
        <taxon>Pseudomonadati</taxon>
        <taxon>Pseudomonadota</taxon>
        <taxon>Alphaproteobacteria</taxon>
        <taxon>Rhodobacterales</taxon>
        <taxon>Roseobacteraceae</taxon>
        <taxon>Jannaschia</taxon>
    </lineage>
</organism>
<reference evidence="2 3" key="1">
    <citation type="submission" date="2021-05" db="EMBL/GenBank/DDBJ databases">
        <title>Bacteria Genome sequencing.</title>
        <authorList>
            <person name="Takabe Y."/>
            <person name="Nakajima Y."/>
            <person name="Suzuki S."/>
            <person name="Shiozaki T."/>
        </authorList>
    </citation>
    <scope>NUCLEOTIDE SEQUENCE [LARGE SCALE GENOMIC DNA]</scope>
    <source>
        <strain evidence="2 3">AI_62</strain>
    </source>
</reference>
<comment type="caution">
    <text evidence="2">The sequence shown here is derived from an EMBL/GenBank/DDBJ whole genome shotgun (WGS) entry which is preliminary data.</text>
</comment>
<keyword evidence="3" id="KW-1185">Reference proteome</keyword>
<evidence type="ECO:0000259" key="1">
    <source>
        <dbReference type="Pfam" id="PF14330"/>
    </source>
</evidence>
<dbReference type="Proteomes" id="UP000786693">
    <property type="component" value="Unassembled WGS sequence"/>
</dbReference>
<evidence type="ECO:0000313" key="2">
    <source>
        <dbReference type="EMBL" id="GIT93876.1"/>
    </source>
</evidence>
<dbReference type="EMBL" id="BPFH01000001">
    <property type="protein sequence ID" value="GIT93876.1"/>
    <property type="molecule type" value="Genomic_DNA"/>
</dbReference>